<feature type="region of interest" description="Disordered" evidence="1">
    <location>
        <begin position="30"/>
        <end position="70"/>
    </location>
</feature>
<dbReference type="RefSeq" id="XP_014682012.1">
    <property type="nucleotide sequence ID" value="XM_014826526.1"/>
</dbReference>
<dbReference type="GeneID" id="106821636"/>
<protein>
    <submittedName>
        <fullName evidence="3">Gamma-glutamyltranspeptidase 1-like</fullName>
    </submittedName>
</protein>
<organism evidence="2 3">
    <name type="scientific">Priapulus caudatus</name>
    <name type="common">Priapulid worm</name>
    <dbReference type="NCBI Taxonomy" id="37621"/>
    <lineage>
        <taxon>Eukaryota</taxon>
        <taxon>Metazoa</taxon>
        <taxon>Ecdysozoa</taxon>
        <taxon>Scalidophora</taxon>
        <taxon>Priapulida</taxon>
        <taxon>Priapulimorpha</taxon>
        <taxon>Priapulimorphida</taxon>
        <taxon>Priapulidae</taxon>
        <taxon>Priapulus</taxon>
    </lineage>
</organism>
<dbReference type="PANTHER" id="PTHR11686">
    <property type="entry name" value="GAMMA GLUTAMYL TRANSPEPTIDASE"/>
    <property type="match status" value="1"/>
</dbReference>
<proteinExistence type="predicted"/>
<reference evidence="3" key="1">
    <citation type="submission" date="2025-08" db="UniProtKB">
        <authorList>
            <consortium name="RefSeq"/>
        </authorList>
    </citation>
    <scope>IDENTIFICATION</scope>
</reference>
<dbReference type="Pfam" id="PF01019">
    <property type="entry name" value="G_glu_transpept"/>
    <property type="match status" value="1"/>
</dbReference>
<dbReference type="Gene3D" id="1.10.246.130">
    <property type="match status" value="1"/>
</dbReference>
<dbReference type="Gene3D" id="3.60.20.40">
    <property type="match status" value="1"/>
</dbReference>
<dbReference type="InterPro" id="IPR043137">
    <property type="entry name" value="GGT_ssub_C"/>
</dbReference>
<dbReference type="InterPro" id="IPR000101">
    <property type="entry name" value="GGT_peptidase"/>
</dbReference>
<dbReference type="PRINTS" id="PR01210">
    <property type="entry name" value="GGTRANSPTASE"/>
</dbReference>
<dbReference type="InterPro" id="IPR029055">
    <property type="entry name" value="Ntn_hydrolases_N"/>
</dbReference>
<evidence type="ECO:0000313" key="3">
    <source>
        <dbReference type="RefSeq" id="XP_014682012.1"/>
    </source>
</evidence>
<name>A0ABM1FC41_PRICU</name>
<dbReference type="SUPFAM" id="SSF56235">
    <property type="entry name" value="N-terminal nucleophile aminohydrolases (Ntn hydrolases)"/>
    <property type="match status" value="1"/>
</dbReference>
<accession>A0ABM1FC41</accession>
<dbReference type="Proteomes" id="UP000695022">
    <property type="component" value="Unplaced"/>
</dbReference>
<keyword evidence="2" id="KW-1185">Reference proteome</keyword>
<gene>
    <name evidence="3" type="primary">LOC106821636</name>
</gene>
<evidence type="ECO:0000256" key="1">
    <source>
        <dbReference type="SAM" id="MobiDB-lite"/>
    </source>
</evidence>
<dbReference type="PANTHER" id="PTHR11686:SF54">
    <property type="entry name" value="GLUTATHIONE HYDROLASE 7"/>
    <property type="match status" value="1"/>
</dbReference>
<sequence>MSNLVDIPLHSRGSIDRQYLAQNSVDSIGAEDADKFDGSRPTLTLKQDSVVSPADTSGSNEATRAENWPITQPAPMELEESEKKASPCLQTGSGLKNLIASSIIFSAGITIALIVQISVGTTQIDPHGAVISDVPLCSGIGKDILQQGGTAVEAAITTVLCVGLVNPHSTGLGGGGFMLIRDFKRNKVSVIDFREVAPKKITEYLGGTNASHEDLPVGGIVGIPGMLKGMATAHEQYKKLSWEKLFTPVIHLAEQGFDLTADLEKALKKFTYGELSAFGNMSLYYTYNGKWKTAGDLVTRVDLASSLRVIASQGSDSFYEGGIANSIVRAVSAAGGVMSRNDLKTYDAIERLPLSLNISGYNMRTVGAPASGAVVLSALNILEGLGIKADNLRSNYTYHCIIEALKFAFAQQSSLGDPDFQPRVDNITKLMLDKEAAALLRSKISVDSVIGDYEPFVEGSERQGTAHVSVIDQDDVVVSVTSSLGSPFGSKIMTSSGILLNDAILDFDRSTHNPENQMMPGKRPLSDMAPLIFQKLDKPCGLRGASGATKGSHIISSLVQVMVSIISGGSSVTDAIESPRLHPDARSNKVYIEEDFPRSTVDGLKAKGHNIESVPKGIGVVNVLDKTEDIIAGHADSRGTGKIAKY</sequence>
<dbReference type="InterPro" id="IPR043138">
    <property type="entry name" value="GGT_lsub"/>
</dbReference>
<feature type="compositionally biased region" description="Polar residues" evidence="1">
    <location>
        <begin position="41"/>
        <end position="62"/>
    </location>
</feature>
<evidence type="ECO:0000313" key="2">
    <source>
        <dbReference type="Proteomes" id="UP000695022"/>
    </source>
</evidence>